<feature type="transmembrane region" description="Helical" evidence="1">
    <location>
        <begin position="6"/>
        <end position="26"/>
    </location>
</feature>
<dbReference type="RefSeq" id="WP_140958804.1">
    <property type="nucleotide sequence ID" value="NZ_VEVQ02000001.1"/>
</dbReference>
<gene>
    <name evidence="2" type="ORF">FIA58_000215</name>
</gene>
<comment type="caution">
    <text evidence="2">The sequence shown here is derived from an EMBL/GenBank/DDBJ whole genome shotgun (WGS) entry which is preliminary data.</text>
</comment>
<keyword evidence="1" id="KW-1133">Transmembrane helix</keyword>
<dbReference type="EMBL" id="VEVQ02000001">
    <property type="protein sequence ID" value="NHN24085.1"/>
    <property type="molecule type" value="Genomic_DNA"/>
</dbReference>
<evidence type="ECO:0000313" key="2">
    <source>
        <dbReference type="EMBL" id="NHN24085.1"/>
    </source>
</evidence>
<name>A0ABX0IM40_9FLAO</name>
<sequence>MKNIPIQTILQSIALLFLVIIGYFMFTASSNWQVVTTELEKAKEELKFATDSILATKVQLEKTKQEFQQMKVQKDFLIHTRDSLILSFKRNNAKDWEDLQKIKDSIVLTNEKLDKDRLLLDGLFGLHQ</sequence>
<proteinExistence type="predicted"/>
<accession>A0ABX0IM40</accession>
<keyword evidence="1" id="KW-0472">Membrane</keyword>
<dbReference type="Proteomes" id="UP000817854">
    <property type="component" value="Unassembled WGS sequence"/>
</dbReference>
<evidence type="ECO:0000313" key="3">
    <source>
        <dbReference type="Proteomes" id="UP000817854"/>
    </source>
</evidence>
<protein>
    <submittedName>
        <fullName evidence="2">Uncharacterized protein</fullName>
    </submittedName>
</protein>
<keyword evidence="3" id="KW-1185">Reference proteome</keyword>
<keyword evidence="1" id="KW-0812">Transmembrane</keyword>
<reference evidence="2" key="2">
    <citation type="submission" date="2020-02" db="EMBL/GenBank/DDBJ databases">
        <title>Flavobacterium profundi sp. nov., isolated from a deep-sea seamount.</title>
        <authorList>
            <person name="Zhang D.-C."/>
        </authorList>
    </citation>
    <scope>NUCLEOTIDE SEQUENCE</scope>
    <source>
        <strain evidence="2">EC11</strain>
    </source>
</reference>
<organism evidence="2 3">
    <name type="scientific">Flavobacterium jejuense</name>
    <dbReference type="NCBI Taxonomy" id="1544455"/>
    <lineage>
        <taxon>Bacteria</taxon>
        <taxon>Pseudomonadati</taxon>
        <taxon>Bacteroidota</taxon>
        <taxon>Flavobacteriia</taxon>
        <taxon>Flavobacteriales</taxon>
        <taxon>Flavobacteriaceae</taxon>
        <taxon>Flavobacterium</taxon>
    </lineage>
</organism>
<evidence type="ECO:0000256" key="1">
    <source>
        <dbReference type="SAM" id="Phobius"/>
    </source>
</evidence>
<reference evidence="2" key="1">
    <citation type="submission" date="2019-05" db="EMBL/GenBank/DDBJ databases">
        <authorList>
            <person name="Lianzixin W."/>
        </authorList>
    </citation>
    <scope>NUCLEOTIDE SEQUENCE</scope>
    <source>
        <strain evidence="2">EC11</strain>
    </source>
</reference>